<feature type="domain" description="Globin-sensor" evidence="1">
    <location>
        <begin position="35"/>
        <end position="201"/>
    </location>
</feature>
<dbReference type="InterPro" id="IPR012292">
    <property type="entry name" value="Globin/Proto"/>
</dbReference>
<dbReference type="GO" id="GO:0020037">
    <property type="term" value="F:heme binding"/>
    <property type="evidence" value="ECO:0007669"/>
    <property type="project" value="InterPro"/>
</dbReference>
<evidence type="ECO:0000313" key="3">
    <source>
        <dbReference type="Proteomes" id="UP000218628"/>
    </source>
</evidence>
<dbReference type="Proteomes" id="UP000218628">
    <property type="component" value="Chromosome"/>
</dbReference>
<protein>
    <submittedName>
        <fullName evidence="2">MFS transporter permease</fullName>
    </submittedName>
</protein>
<accession>A0A291DH43</accession>
<dbReference type="AlphaFoldDB" id="A0A291DH43"/>
<evidence type="ECO:0000313" key="2">
    <source>
        <dbReference type="EMBL" id="ATF63700.1"/>
    </source>
</evidence>
<proteinExistence type="predicted"/>
<reference evidence="3" key="1">
    <citation type="submission" date="2017-09" db="EMBL/GenBank/DDBJ databases">
        <title>FDA dAtabase for Regulatory Grade micrObial Sequences (FDA-ARGOS): Supporting development and validation of Infectious Disease Dx tests.</title>
        <authorList>
            <person name="Minogue T."/>
            <person name="Wolcott M."/>
            <person name="Wasieloski L."/>
            <person name="Aguilar W."/>
            <person name="Moore D."/>
            <person name="Tallon L."/>
            <person name="Sadzewicz L."/>
            <person name="Ott S."/>
            <person name="Zhao X."/>
            <person name="Nagaraj S."/>
            <person name="Vavikolanu K."/>
            <person name="Aluvathingal J."/>
            <person name="Nadendla S."/>
            <person name="Sichtig H."/>
        </authorList>
    </citation>
    <scope>NUCLEOTIDE SEQUENCE [LARGE SCALE GENOMIC DNA]</scope>
    <source>
        <strain evidence="3">FDAARGOS_369</strain>
    </source>
</reference>
<evidence type="ECO:0000259" key="1">
    <source>
        <dbReference type="Pfam" id="PF11563"/>
    </source>
</evidence>
<dbReference type="Gene3D" id="1.10.490.10">
    <property type="entry name" value="Globins"/>
    <property type="match status" value="1"/>
</dbReference>
<gene>
    <name evidence="2" type="ORF">CO690_08420</name>
</gene>
<sequence length="206" mass="22998">MTHKFKEVRMTAYDHSSGYTYGTDAVPTSPLTLEDLRQIEAAAHVQPGDAELLARAEPILAPHAMEMVDTWRGILAQKTYLAAHSAHPDGQPNPEYAQASKPRFAQWIIDMCTRERDQAWLDYQYLIGARHMTAAKNAADGADSTPFVPLRYVLAFIAPTVEVGHRLLAEGFEGAELDAVRDAWTRAVTVAVTVWAYAYRDHPEQF</sequence>
<organism evidence="2 3">
    <name type="scientific">Rothia mucilaginosa</name>
    <dbReference type="NCBI Taxonomy" id="43675"/>
    <lineage>
        <taxon>Bacteria</taxon>
        <taxon>Bacillati</taxon>
        <taxon>Actinomycetota</taxon>
        <taxon>Actinomycetes</taxon>
        <taxon>Micrococcales</taxon>
        <taxon>Micrococcaceae</taxon>
        <taxon>Rothia</taxon>
    </lineage>
</organism>
<name>A0A291DH43_9MICC</name>
<dbReference type="Pfam" id="PF11563">
    <property type="entry name" value="Protoglobin"/>
    <property type="match status" value="1"/>
</dbReference>
<dbReference type="GO" id="GO:0019825">
    <property type="term" value="F:oxygen binding"/>
    <property type="evidence" value="ECO:0007669"/>
    <property type="project" value="InterPro"/>
</dbReference>
<dbReference type="InterPro" id="IPR044398">
    <property type="entry name" value="Globin-sensor_dom"/>
</dbReference>
<dbReference type="EMBL" id="CP023510">
    <property type="protein sequence ID" value="ATF63700.1"/>
    <property type="molecule type" value="Genomic_DNA"/>
</dbReference>